<keyword evidence="4" id="KW-0187">Copper transport</keyword>
<feature type="transmembrane region" description="Helical" evidence="4">
    <location>
        <begin position="22"/>
        <end position="42"/>
    </location>
</feature>
<dbReference type="PANTHER" id="PTHR12483">
    <property type="entry name" value="SOLUTE CARRIER FAMILY 31 COPPER TRANSPORTERS"/>
    <property type="match status" value="1"/>
</dbReference>
<evidence type="ECO:0000313" key="6">
    <source>
        <dbReference type="Proteomes" id="UP000786811"/>
    </source>
</evidence>
<keyword evidence="4" id="KW-0186">Copper</keyword>
<keyword evidence="3 4" id="KW-0472">Membrane</keyword>
<comment type="subcellular location">
    <subcellularLocation>
        <location evidence="4">Membrane</location>
        <topology evidence="4">Multi-pass membrane protein</topology>
    </subcellularLocation>
</comment>
<comment type="similarity">
    <text evidence="4">Belongs to the copper transporter (Ctr) (TC 1.A.56) family. SLC31A subfamily.</text>
</comment>
<gene>
    <name evidence="5" type="ORF">HICCMSTLAB_LOCUS1022</name>
</gene>
<dbReference type="Pfam" id="PF04145">
    <property type="entry name" value="Ctr"/>
    <property type="match status" value="2"/>
</dbReference>
<evidence type="ECO:0000256" key="2">
    <source>
        <dbReference type="ARBA" id="ARBA00022989"/>
    </source>
</evidence>
<feature type="transmembrane region" description="Helical" evidence="4">
    <location>
        <begin position="66"/>
        <end position="90"/>
    </location>
</feature>
<proteinExistence type="inferred from homology"/>
<keyword evidence="4" id="KW-0406">Ion transport</keyword>
<dbReference type="PANTHER" id="PTHR12483:SF115">
    <property type="entry name" value="COPPER TRANSPORT PROTEIN"/>
    <property type="match status" value="1"/>
</dbReference>
<organism evidence="5 6">
    <name type="scientific">Cotesia congregata</name>
    <name type="common">Parasitoid wasp</name>
    <name type="synonym">Apanteles congregatus</name>
    <dbReference type="NCBI Taxonomy" id="51543"/>
    <lineage>
        <taxon>Eukaryota</taxon>
        <taxon>Metazoa</taxon>
        <taxon>Ecdysozoa</taxon>
        <taxon>Arthropoda</taxon>
        <taxon>Hexapoda</taxon>
        <taxon>Insecta</taxon>
        <taxon>Pterygota</taxon>
        <taxon>Neoptera</taxon>
        <taxon>Endopterygota</taxon>
        <taxon>Hymenoptera</taxon>
        <taxon>Apocrita</taxon>
        <taxon>Ichneumonoidea</taxon>
        <taxon>Braconidae</taxon>
        <taxon>Microgastrinae</taxon>
        <taxon>Cotesia</taxon>
    </lineage>
</organism>
<evidence type="ECO:0000256" key="1">
    <source>
        <dbReference type="ARBA" id="ARBA00022692"/>
    </source>
</evidence>
<evidence type="ECO:0000256" key="4">
    <source>
        <dbReference type="RuleBase" id="RU367022"/>
    </source>
</evidence>
<dbReference type="GO" id="GO:0016020">
    <property type="term" value="C:membrane"/>
    <property type="evidence" value="ECO:0007669"/>
    <property type="project" value="UniProtKB-SubCell"/>
</dbReference>
<dbReference type="AlphaFoldDB" id="A0A8J2EBL4"/>
<evidence type="ECO:0000256" key="3">
    <source>
        <dbReference type="ARBA" id="ARBA00023136"/>
    </source>
</evidence>
<evidence type="ECO:0000313" key="5">
    <source>
        <dbReference type="EMBL" id="CAG5074328.1"/>
    </source>
</evidence>
<reference evidence="5" key="1">
    <citation type="submission" date="2021-04" db="EMBL/GenBank/DDBJ databases">
        <authorList>
            <person name="Chebbi M.A.C M."/>
        </authorList>
    </citation>
    <scope>NUCLEOTIDE SEQUENCE</scope>
</reference>
<dbReference type="GO" id="GO:0005375">
    <property type="term" value="F:copper ion transmembrane transporter activity"/>
    <property type="evidence" value="ECO:0007669"/>
    <property type="project" value="UniProtKB-UniRule"/>
</dbReference>
<feature type="transmembrane region" description="Helical" evidence="4">
    <location>
        <begin position="96"/>
        <end position="115"/>
    </location>
</feature>
<keyword evidence="6" id="KW-1185">Reference proteome</keyword>
<dbReference type="EMBL" id="CAJNRD030001114">
    <property type="protein sequence ID" value="CAG5074328.1"/>
    <property type="molecule type" value="Genomic_DNA"/>
</dbReference>
<dbReference type="Proteomes" id="UP000786811">
    <property type="component" value="Unassembled WGS sequence"/>
</dbReference>
<keyword evidence="4" id="KW-0813">Transport</keyword>
<name>A0A8J2EBL4_COTCN</name>
<protein>
    <recommendedName>
        <fullName evidence="4">Copper transport protein</fullName>
    </recommendedName>
</protein>
<keyword evidence="2 4" id="KW-1133">Transmembrane helix</keyword>
<sequence length="128" mass="15016">MFFHFGVKESAILFSGWKTNDWQGVLGSCIGIFILGVIYEGLKSYRESVFLKLSYFYRNQKSRRKIILSPVHVFQTILHILQFTLGYFLMFIFMTYNVWFAIAVLLGVGVGFWIFSWDKYSPDSQCCF</sequence>
<comment type="caution">
    <text evidence="5">The sequence shown here is derived from an EMBL/GenBank/DDBJ whole genome shotgun (WGS) entry which is preliminary data.</text>
</comment>
<dbReference type="OrthoDB" id="161814at2759"/>
<dbReference type="InterPro" id="IPR007274">
    <property type="entry name" value="Cop_transporter"/>
</dbReference>
<keyword evidence="1 4" id="KW-0812">Transmembrane</keyword>
<accession>A0A8J2EBL4</accession>